<protein>
    <submittedName>
        <fullName evidence="2">Uncharacterized protein</fullName>
    </submittedName>
</protein>
<organism evidence="2">
    <name type="scientific">Oryza brachyantha</name>
    <name type="common">malo sina</name>
    <dbReference type="NCBI Taxonomy" id="4533"/>
    <lineage>
        <taxon>Eukaryota</taxon>
        <taxon>Viridiplantae</taxon>
        <taxon>Streptophyta</taxon>
        <taxon>Embryophyta</taxon>
        <taxon>Tracheophyta</taxon>
        <taxon>Spermatophyta</taxon>
        <taxon>Magnoliopsida</taxon>
        <taxon>Liliopsida</taxon>
        <taxon>Poales</taxon>
        <taxon>Poaceae</taxon>
        <taxon>BOP clade</taxon>
        <taxon>Oryzoideae</taxon>
        <taxon>Oryzeae</taxon>
        <taxon>Oryzinae</taxon>
        <taxon>Oryza</taxon>
    </lineage>
</organism>
<dbReference type="HOGENOM" id="CLU_2243440_0_0_1"/>
<dbReference type="Gramene" id="OB04G12810.1">
    <property type="protein sequence ID" value="OB04G12810.1"/>
    <property type="gene ID" value="OB04G12810"/>
</dbReference>
<evidence type="ECO:0000313" key="2">
    <source>
        <dbReference type="EnsemblPlants" id="OB04G12810.1"/>
    </source>
</evidence>
<reference evidence="2" key="1">
    <citation type="journal article" date="2013" name="Nat. Commun.">
        <title>Whole-genome sequencing of Oryza brachyantha reveals mechanisms underlying Oryza genome evolution.</title>
        <authorList>
            <person name="Chen J."/>
            <person name="Huang Q."/>
            <person name="Gao D."/>
            <person name="Wang J."/>
            <person name="Lang Y."/>
            <person name="Liu T."/>
            <person name="Li B."/>
            <person name="Bai Z."/>
            <person name="Luis Goicoechea J."/>
            <person name="Liang C."/>
            <person name="Chen C."/>
            <person name="Zhang W."/>
            <person name="Sun S."/>
            <person name="Liao Y."/>
            <person name="Zhang X."/>
            <person name="Yang L."/>
            <person name="Song C."/>
            <person name="Wang M."/>
            <person name="Shi J."/>
            <person name="Liu G."/>
            <person name="Liu J."/>
            <person name="Zhou H."/>
            <person name="Zhou W."/>
            <person name="Yu Q."/>
            <person name="An N."/>
            <person name="Chen Y."/>
            <person name="Cai Q."/>
            <person name="Wang B."/>
            <person name="Liu B."/>
            <person name="Min J."/>
            <person name="Huang Y."/>
            <person name="Wu H."/>
            <person name="Li Z."/>
            <person name="Zhang Y."/>
            <person name="Yin Y."/>
            <person name="Song W."/>
            <person name="Jiang J."/>
            <person name="Jackson S.A."/>
            <person name="Wing R.A."/>
            <person name="Wang J."/>
            <person name="Chen M."/>
        </authorList>
    </citation>
    <scope>NUCLEOTIDE SEQUENCE [LARGE SCALE GENOMIC DNA]</scope>
    <source>
        <strain evidence="2">cv. IRGC 101232</strain>
    </source>
</reference>
<sequence length="105" mass="10640">MAPSYSTAPPPETLKHELNLNSGAAAATSPLNGVSSRMKKLACCCSIALMGGIAEVGSAAVEEEPEAIDGKEVAALGPLTVCPTQRSDLHRRPHPNPFATGGGGC</sequence>
<evidence type="ECO:0000313" key="3">
    <source>
        <dbReference type="Proteomes" id="UP000006038"/>
    </source>
</evidence>
<dbReference type="EnsemblPlants" id="OB04G12810.1">
    <property type="protein sequence ID" value="OB04G12810.1"/>
    <property type="gene ID" value="OB04G12810"/>
</dbReference>
<feature type="region of interest" description="Disordered" evidence="1">
    <location>
        <begin position="84"/>
        <end position="105"/>
    </location>
</feature>
<name>J3LVV6_ORYBR</name>
<evidence type="ECO:0000256" key="1">
    <source>
        <dbReference type="SAM" id="MobiDB-lite"/>
    </source>
</evidence>
<reference evidence="2" key="2">
    <citation type="submission" date="2013-04" db="UniProtKB">
        <authorList>
            <consortium name="EnsemblPlants"/>
        </authorList>
    </citation>
    <scope>IDENTIFICATION</scope>
</reference>
<keyword evidence="3" id="KW-1185">Reference proteome</keyword>
<proteinExistence type="predicted"/>
<accession>J3LVV6</accession>
<dbReference type="AlphaFoldDB" id="J3LVV6"/>
<dbReference type="Proteomes" id="UP000006038">
    <property type="component" value="Chromosome 4"/>
</dbReference>